<evidence type="ECO:0000313" key="3">
    <source>
        <dbReference type="Proteomes" id="UP000198407"/>
    </source>
</evidence>
<dbReference type="EMBL" id="FZOL01000003">
    <property type="protein sequence ID" value="SNS09228.1"/>
    <property type="molecule type" value="Genomic_DNA"/>
</dbReference>
<proteinExistence type="predicted"/>
<dbReference type="Proteomes" id="UP000198407">
    <property type="component" value="Unassembled WGS sequence"/>
</dbReference>
<dbReference type="OrthoDB" id="6766953at2"/>
<feature type="chain" id="PRO_5012398917" description="DUF2599 domain-containing protein" evidence="1">
    <location>
        <begin position="26"/>
        <end position="585"/>
    </location>
</feature>
<keyword evidence="1" id="KW-0732">Signal</keyword>
<protein>
    <recommendedName>
        <fullName evidence="4">DUF2599 domain-containing protein</fullName>
    </recommendedName>
</protein>
<sequence>MSRRIDKWSLLMALPLVTQATLAGAATCEETLPVIERLYNNTVDSCTGPEGQAVPAVDCSGLIARGTQRPERGGGQAGDYRVWQASPSAQAAGTVAATYLRSDIKYRDVKVYKDGWRNYNNGFLVTPPELVPAGEPAAYLACAAPVDLWADERDDQGCGDNRKTAAVEKSCLELGVTGADWANQYAVPNLYKDTEMIGGNSCTYDMRTLDAAKSTAAFKGFLDARKAFQDLPNQDVAFNSYTEVRYTNTPNNQPPILAFFHTDDEGREDALKNQAEYLTDTGKQVPVVKITYPKDKDGVATFSCDATPAPEPVPEPVPDTSAADLAAGGWGTGSDPKQCSRYFDSVVWLTRWDHYLQRHVDSVSARPSACGREIGADQTDAAFAEMKAKARALPGGVLKWNERDATLRRQFVCHLVLVEKDANGNPLPVKYKEEFNLEPIRKYVSHEQSLEDKCNTPLTDDQTVGGWGANGSAQCTQYVSSVRWVPRKFAEYGNQTIMSLEVIPTECGRNIGPDQTEKMMAEIKRKALAADPRGAEYWGAKDDSMRRQTVCLMKLHRDKPEWNLESIRSNGVSAAQAEAAQCNFK</sequence>
<dbReference type="AlphaFoldDB" id="A0A239BPE0"/>
<accession>A0A239BPE0</accession>
<organism evidence="2 3">
    <name type="scientific">Pseudomonas japonica</name>
    <dbReference type="NCBI Taxonomy" id="256466"/>
    <lineage>
        <taxon>Bacteria</taxon>
        <taxon>Pseudomonadati</taxon>
        <taxon>Pseudomonadota</taxon>
        <taxon>Gammaproteobacteria</taxon>
        <taxon>Pseudomonadales</taxon>
        <taxon>Pseudomonadaceae</taxon>
        <taxon>Pseudomonas</taxon>
    </lineage>
</organism>
<name>A0A239BPE0_9PSED</name>
<keyword evidence="3" id="KW-1185">Reference proteome</keyword>
<dbReference type="InterPro" id="IPR019719">
    <property type="entry name" value="DUF2599"/>
</dbReference>
<dbReference type="STRING" id="1215104.GCA_000730585_02743"/>
<dbReference type="Pfam" id="PF10783">
    <property type="entry name" value="DUF2599"/>
    <property type="match status" value="2"/>
</dbReference>
<evidence type="ECO:0008006" key="4">
    <source>
        <dbReference type="Google" id="ProtNLM"/>
    </source>
</evidence>
<evidence type="ECO:0000313" key="2">
    <source>
        <dbReference type="EMBL" id="SNS09228.1"/>
    </source>
</evidence>
<evidence type="ECO:0000256" key="1">
    <source>
        <dbReference type="SAM" id="SignalP"/>
    </source>
</evidence>
<reference evidence="3" key="1">
    <citation type="submission" date="2017-06" db="EMBL/GenBank/DDBJ databases">
        <authorList>
            <person name="Varghese N."/>
            <person name="Submissions S."/>
        </authorList>
    </citation>
    <scope>NUCLEOTIDE SEQUENCE [LARGE SCALE GENOMIC DNA]</scope>
    <source>
        <strain evidence="3">DSM 22348</strain>
    </source>
</reference>
<gene>
    <name evidence="2" type="ORF">SAMN05444352_10382</name>
</gene>
<feature type="signal peptide" evidence="1">
    <location>
        <begin position="1"/>
        <end position="25"/>
    </location>
</feature>
<dbReference type="RefSeq" id="WP_084702715.1">
    <property type="nucleotide sequence ID" value="NZ_FZOL01000003.1"/>
</dbReference>